<evidence type="ECO:0000313" key="1">
    <source>
        <dbReference type="EMBL" id="KJA20308.1"/>
    </source>
</evidence>
<name>A0A0D2MAC5_HYPSF</name>
<keyword evidence="2" id="KW-1185">Reference proteome</keyword>
<sequence length="196" mass="22465">MFRLRRCLTTTRRCSTFLAASPTSKNFLPYLYRTPEPRAPCTRPARLFAINGRLVQRRAVCHASSRTSRPPRTDTRRLTRPRVHPRLDQHRTAAHPDRWTVLCVQGTPDGDTLARVCLSVDAPESSCARTLRRSRLLARLLPLRSDCTEVDKCRLQVVITTQCVCATLTLYVPRFLHSHLTSFCTVTSYIHLYHAH</sequence>
<reference evidence="2" key="1">
    <citation type="submission" date="2014-04" db="EMBL/GenBank/DDBJ databases">
        <title>Evolutionary Origins and Diversification of the Mycorrhizal Mutualists.</title>
        <authorList>
            <consortium name="DOE Joint Genome Institute"/>
            <consortium name="Mycorrhizal Genomics Consortium"/>
            <person name="Kohler A."/>
            <person name="Kuo A."/>
            <person name="Nagy L.G."/>
            <person name="Floudas D."/>
            <person name="Copeland A."/>
            <person name="Barry K.W."/>
            <person name="Cichocki N."/>
            <person name="Veneault-Fourrey C."/>
            <person name="LaButti K."/>
            <person name="Lindquist E.A."/>
            <person name="Lipzen A."/>
            <person name="Lundell T."/>
            <person name="Morin E."/>
            <person name="Murat C."/>
            <person name="Riley R."/>
            <person name="Ohm R."/>
            <person name="Sun H."/>
            <person name="Tunlid A."/>
            <person name="Henrissat B."/>
            <person name="Grigoriev I.V."/>
            <person name="Hibbett D.S."/>
            <person name="Martin F."/>
        </authorList>
    </citation>
    <scope>NUCLEOTIDE SEQUENCE [LARGE SCALE GENOMIC DNA]</scope>
    <source>
        <strain evidence="2">FD-334 SS-4</strain>
    </source>
</reference>
<dbReference type="AlphaFoldDB" id="A0A0D2MAC5"/>
<dbReference type="EMBL" id="KN817568">
    <property type="protein sequence ID" value="KJA20308.1"/>
    <property type="molecule type" value="Genomic_DNA"/>
</dbReference>
<evidence type="ECO:0000313" key="2">
    <source>
        <dbReference type="Proteomes" id="UP000054270"/>
    </source>
</evidence>
<organism evidence="1 2">
    <name type="scientific">Hypholoma sublateritium (strain FD-334 SS-4)</name>
    <dbReference type="NCBI Taxonomy" id="945553"/>
    <lineage>
        <taxon>Eukaryota</taxon>
        <taxon>Fungi</taxon>
        <taxon>Dikarya</taxon>
        <taxon>Basidiomycota</taxon>
        <taxon>Agaricomycotina</taxon>
        <taxon>Agaricomycetes</taxon>
        <taxon>Agaricomycetidae</taxon>
        <taxon>Agaricales</taxon>
        <taxon>Agaricineae</taxon>
        <taxon>Strophariaceae</taxon>
        <taxon>Hypholoma</taxon>
    </lineage>
</organism>
<accession>A0A0D2MAC5</accession>
<dbReference type="Proteomes" id="UP000054270">
    <property type="component" value="Unassembled WGS sequence"/>
</dbReference>
<gene>
    <name evidence="1" type="ORF">HYPSUDRAFT_816121</name>
</gene>
<protein>
    <submittedName>
        <fullName evidence="1">Uncharacterized protein</fullName>
    </submittedName>
</protein>
<proteinExistence type="predicted"/>